<dbReference type="InterPro" id="IPR051808">
    <property type="entry name" value="Type_IV_pilus_biogenesis"/>
</dbReference>
<evidence type="ECO:0000313" key="2">
    <source>
        <dbReference type="EMBL" id="VAX14735.1"/>
    </source>
</evidence>
<feature type="domain" description="Type II/III secretion system secretin-like" evidence="1">
    <location>
        <begin position="70"/>
        <end position="224"/>
    </location>
</feature>
<protein>
    <submittedName>
        <fullName evidence="2">Type IV pilus biogenesis protein PilQ</fullName>
    </submittedName>
</protein>
<dbReference type="EMBL" id="UOGA01000007">
    <property type="protein sequence ID" value="VAX14735.1"/>
    <property type="molecule type" value="Genomic_DNA"/>
</dbReference>
<feature type="non-terminal residue" evidence="2">
    <location>
        <position position="1"/>
    </location>
</feature>
<organism evidence="2">
    <name type="scientific">hydrothermal vent metagenome</name>
    <dbReference type="NCBI Taxonomy" id="652676"/>
    <lineage>
        <taxon>unclassified sequences</taxon>
        <taxon>metagenomes</taxon>
        <taxon>ecological metagenomes</taxon>
    </lineage>
</organism>
<dbReference type="Pfam" id="PF00263">
    <property type="entry name" value="Secretin"/>
    <property type="match status" value="1"/>
</dbReference>
<dbReference type="InterPro" id="IPR004846">
    <property type="entry name" value="T2SS/T3SS_dom"/>
</dbReference>
<dbReference type="PRINTS" id="PR00811">
    <property type="entry name" value="BCTERIALGSPD"/>
</dbReference>
<evidence type="ECO:0000259" key="1">
    <source>
        <dbReference type="Pfam" id="PF00263"/>
    </source>
</evidence>
<dbReference type="GO" id="GO:0009306">
    <property type="term" value="P:protein secretion"/>
    <property type="evidence" value="ECO:0007669"/>
    <property type="project" value="InterPro"/>
</dbReference>
<sequence>NLGVQWGGALNTVTGANFPNTIGVTGAAGASPNVITGGSVVDFSVPSSAALGLTLGHVNGTALLDMKLMAMEQNGQGRIVSMPKITTMNNKEASIESGQEIPYQTTSSEGTKTEFKKAVLSLKVKPHITPDNHIRMEIDVNKDSPGQTTPDGIAIDTKHALTEVIVGNGSTAVIGGLFKNDIREDKDQVPGIGNFPILGWLFKNKINKRTGEELLIFITPKIVE</sequence>
<gene>
    <name evidence="2" type="ORF">MNBD_NITROSPINAE04-1162</name>
</gene>
<dbReference type="AlphaFoldDB" id="A0A3B1C7W6"/>
<dbReference type="PANTHER" id="PTHR30604:SF1">
    <property type="entry name" value="DNA UTILIZATION PROTEIN HOFQ"/>
    <property type="match status" value="1"/>
</dbReference>
<name>A0A3B1C7W6_9ZZZZ</name>
<reference evidence="2" key="1">
    <citation type="submission" date="2018-06" db="EMBL/GenBank/DDBJ databases">
        <authorList>
            <person name="Zhirakovskaya E."/>
        </authorList>
    </citation>
    <scope>NUCLEOTIDE SEQUENCE</scope>
</reference>
<accession>A0A3B1C7W6</accession>
<proteinExistence type="predicted"/>
<dbReference type="InterPro" id="IPR001775">
    <property type="entry name" value="GspD/PilQ"/>
</dbReference>
<dbReference type="PANTHER" id="PTHR30604">
    <property type="entry name" value="PROTEIN TRANSPORT PROTEIN HOFQ"/>
    <property type="match status" value="1"/>
</dbReference>